<dbReference type="PANTHER" id="PTHR33545">
    <property type="entry name" value="UPF0750 MEMBRANE PROTEIN YITT-RELATED"/>
    <property type="match status" value="1"/>
</dbReference>
<feature type="transmembrane region" description="Helical" evidence="6">
    <location>
        <begin position="148"/>
        <end position="168"/>
    </location>
</feature>
<accession>A0A242KBY0</accession>
<evidence type="ECO:0000256" key="4">
    <source>
        <dbReference type="ARBA" id="ARBA00022989"/>
    </source>
</evidence>
<evidence type="ECO:0000256" key="3">
    <source>
        <dbReference type="ARBA" id="ARBA00022692"/>
    </source>
</evidence>
<protein>
    <recommendedName>
        <fullName evidence="7">DUF2179 domain-containing protein</fullName>
    </recommendedName>
</protein>
<gene>
    <name evidence="9" type="ORF">A5888_000342</name>
    <name evidence="8" type="ORF">A5888_000381</name>
</gene>
<proteinExistence type="predicted"/>
<keyword evidence="2" id="KW-1003">Cell membrane</keyword>
<name>A0A242KBY0_9ENTE</name>
<evidence type="ECO:0000256" key="5">
    <source>
        <dbReference type="ARBA" id="ARBA00023136"/>
    </source>
</evidence>
<dbReference type="InterPro" id="IPR051461">
    <property type="entry name" value="UPF0750_membrane"/>
</dbReference>
<dbReference type="EMBL" id="NGMM01000001">
    <property type="protein sequence ID" value="OTP18567.1"/>
    <property type="molecule type" value="Genomic_DNA"/>
</dbReference>
<feature type="transmembrane region" description="Helical" evidence="6">
    <location>
        <begin position="83"/>
        <end position="102"/>
    </location>
</feature>
<dbReference type="PANTHER" id="PTHR33545:SF9">
    <property type="entry name" value="UPF0750 MEMBRANE PROTEIN YITE"/>
    <property type="match status" value="1"/>
</dbReference>
<keyword evidence="4 6" id="KW-1133">Transmembrane helix</keyword>
<dbReference type="RefSeq" id="WP_086347540.1">
    <property type="nucleotide sequence ID" value="NZ_CP147247.1"/>
</dbReference>
<evidence type="ECO:0000256" key="2">
    <source>
        <dbReference type="ARBA" id="ARBA00022475"/>
    </source>
</evidence>
<feature type="transmembrane region" description="Helical" evidence="6">
    <location>
        <begin position="108"/>
        <end position="127"/>
    </location>
</feature>
<feature type="transmembrane region" description="Helical" evidence="6">
    <location>
        <begin position="174"/>
        <end position="196"/>
    </location>
</feature>
<dbReference type="GO" id="GO:0005886">
    <property type="term" value="C:plasma membrane"/>
    <property type="evidence" value="ECO:0007669"/>
    <property type="project" value="UniProtKB-SubCell"/>
</dbReference>
<feature type="transmembrane region" description="Helical" evidence="6">
    <location>
        <begin position="53"/>
        <end position="76"/>
    </location>
</feature>
<dbReference type="PIRSF" id="PIRSF006483">
    <property type="entry name" value="Membrane_protein_YitT"/>
    <property type="match status" value="1"/>
</dbReference>
<dbReference type="Pfam" id="PF10035">
    <property type="entry name" value="DUF2179"/>
    <property type="match status" value="1"/>
</dbReference>
<dbReference type="Gene3D" id="3.30.70.120">
    <property type="match status" value="1"/>
</dbReference>
<dbReference type="InterPro" id="IPR015867">
    <property type="entry name" value="N-reg_PII/ATP_PRibTrfase_C"/>
</dbReference>
<evidence type="ECO:0000259" key="7">
    <source>
        <dbReference type="Pfam" id="PF10035"/>
    </source>
</evidence>
<reference evidence="9" key="3">
    <citation type="submission" date="2024-03" db="EMBL/GenBank/DDBJ databases">
        <title>The Genome Sequence of Enterococcus sp. DIV0242b.</title>
        <authorList>
            <consortium name="The Broad Institute Genomics Platform"/>
            <consortium name="The Broad Institute Microbial Omics Core"/>
            <consortium name="The Broad Institute Genomic Center for Infectious Diseases"/>
            <person name="Earl A."/>
            <person name="Manson A."/>
            <person name="Gilmore M."/>
            <person name="Schwartman J."/>
            <person name="Shea T."/>
            <person name="Abouelleil A."/>
            <person name="Cao P."/>
            <person name="Chapman S."/>
            <person name="Cusick C."/>
            <person name="Young S."/>
            <person name="Neafsey D."/>
            <person name="Nusbaum C."/>
            <person name="Birren B."/>
        </authorList>
    </citation>
    <scope>NUCLEOTIDE SEQUENCE</scope>
    <source>
        <strain evidence="9">9E7_DIV0242</strain>
    </source>
</reference>
<comment type="subcellular location">
    <subcellularLocation>
        <location evidence="1">Cell membrane</location>
        <topology evidence="1">Multi-pass membrane protein</topology>
    </subcellularLocation>
</comment>
<reference evidence="9" key="2">
    <citation type="submission" date="2017-05" db="EMBL/GenBank/DDBJ databases">
        <authorList>
            <consortium name="The Broad Institute Genomics Platform"/>
            <consortium name="The Broad Institute Genomic Center for Infectious Diseases"/>
            <person name="Earl A."/>
            <person name="Manson A."/>
            <person name="Schwartman J."/>
            <person name="Gilmore M."/>
            <person name="Abouelleil A."/>
            <person name="Cao P."/>
            <person name="Chapman S."/>
            <person name="Cusick C."/>
            <person name="Shea T."/>
            <person name="Young S."/>
            <person name="Neafsey D."/>
            <person name="Nusbaum C."/>
            <person name="Birren B."/>
        </authorList>
    </citation>
    <scope>NUCLEOTIDE SEQUENCE</scope>
    <source>
        <strain evidence="9">9E7_DIV0242</strain>
    </source>
</reference>
<dbReference type="InterPro" id="IPR019264">
    <property type="entry name" value="DUF2179"/>
</dbReference>
<dbReference type="AlphaFoldDB" id="A0A242KBY0"/>
<keyword evidence="5 6" id="KW-0472">Membrane</keyword>
<dbReference type="EMBL" id="CP147247">
    <property type="protein sequence ID" value="WYJ88623.1"/>
    <property type="molecule type" value="Genomic_DNA"/>
</dbReference>
<evidence type="ECO:0000256" key="6">
    <source>
        <dbReference type="SAM" id="Phobius"/>
    </source>
</evidence>
<evidence type="ECO:0000313" key="10">
    <source>
        <dbReference type="Proteomes" id="UP000195141"/>
    </source>
</evidence>
<dbReference type="Proteomes" id="UP000195141">
    <property type="component" value="Chromosome"/>
</dbReference>
<keyword evidence="3 6" id="KW-0812">Transmembrane</keyword>
<evidence type="ECO:0000256" key="1">
    <source>
        <dbReference type="ARBA" id="ARBA00004651"/>
    </source>
</evidence>
<reference evidence="8" key="1">
    <citation type="submission" date="2017-05" db="EMBL/GenBank/DDBJ databases">
        <title>The Genome Sequence of Enterococcus sp. 9E7_DIV0242.</title>
        <authorList>
            <consortium name="The Broad Institute Genomics Platform"/>
            <consortium name="The Broad Institute Genomic Center for Infectious Diseases"/>
            <person name="Earl A."/>
            <person name="Manson A."/>
            <person name="Schwartman J."/>
            <person name="Gilmore M."/>
            <person name="Abouelleil A."/>
            <person name="Cao P."/>
            <person name="Chapman S."/>
            <person name="Cusick C."/>
            <person name="Shea T."/>
            <person name="Young S."/>
            <person name="Neafsey D."/>
            <person name="Nusbaum C."/>
            <person name="Birren B."/>
        </authorList>
    </citation>
    <scope>NUCLEOTIDE SEQUENCE [LARGE SCALE GENOMIC DNA]</scope>
    <source>
        <strain evidence="8">9E7_DIV0242</strain>
    </source>
</reference>
<dbReference type="OrthoDB" id="1758221at2"/>
<dbReference type="Pfam" id="PF02588">
    <property type="entry name" value="YitT_membrane"/>
    <property type="match status" value="1"/>
</dbReference>
<sequence>MKTFMMKNSVRDALYVTVGSFLLAAAINSILLPMSIVSGGVSGLSIVLNHFFGWNPAIILYAINIPLLVLCFIFLGKENGLKTLYGSLIFPFFVGITGNIPALTDNLLLASIYGGIGVGIGLGLVFRGNASTGGTAIPAQIIHKYFKVPLGLSVSIVDGFIILSGLLAFDVDRILFSMICLFLTGRVIDIIQVGVVRSKNVFIVSPEYEEMKQVLLKNLDKGVTLIPIESGYHEKKGMLIMTVIKEKDFPLLKESLLEIDEHAFIVSMGASEVFGRGFSLQRIFEYME</sequence>
<organism evidence="8">
    <name type="scientific">Candidatus Enterococcus clewellii</name>
    <dbReference type="NCBI Taxonomy" id="1834193"/>
    <lineage>
        <taxon>Bacteria</taxon>
        <taxon>Bacillati</taxon>
        <taxon>Bacillota</taxon>
        <taxon>Bacilli</taxon>
        <taxon>Lactobacillales</taxon>
        <taxon>Enterococcaceae</taxon>
        <taxon>Enterococcus</taxon>
    </lineage>
</organism>
<feature type="domain" description="DUF2179" evidence="7">
    <location>
        <begin position="222"/>
        <end position="275"/>
    </location>
</feature>
<evidence type="ECO:0000313" key="8">
    <source>
        <dbReference type="EMBL" id="OTP18567.1"/>
    </source>
</evidence>
<dbReference type="InterPro" id="IPR003740">
    <property type="entry name" value="YitT"/>
</dbReference>
<keyword evidence="10" id="KW-1185">Reference proteome</keyword>
<evidence type="ECO:0000313" key="9">
    <source>
        <dbReference type="EMBL" id="WYJ88623.1"/>
    </source>
</evidence>
<dbReference type="CDD" id="cd16380">
    <property type="entry name" value="YitT_C"/>
    <property type="match status" value="1"/>
</dbReference>